<feature type="transmembrane region" description="Helical" evidence="1">
    <location>
        <begin position="224"/>
        <end position="247"/>
    </location>
</feature>
<organism evidence="2 3">
    <name type="scientific">Gossypium anomalum</name>
    <dbReference type="NCBI Taxonomy" id="47600"/>
    <lineage>
        <taxon>Eukaryota</taxon>
        <taxon>Viridiplantae</taxon>
        <taxon>Streptophyta</taxon>
        <taxon>Embryophyta</taxon>
        <taxon>Tracheophyta</taxon>
        <taxon>Spermatophyta</taxon>
        <taxon>Magnoliopsida</taxon>
        <taxon>eudicotyledons</taxon>
        <taxon>Gunneridae</taxon>
        <taxon>Pentapetalae</taxon>
        <taxon>rosids</taxon>
        <taxon>malvids</taxon>
        <taxon>Malvales</taxon>
        <taxon>Malvaceae</taxon>
        <taxon>Malvoideae</taxon>
        <taxon>Gossypium</taxon>
    </lineage>
</organism>
<evidence type="ECO:0000313" key="2">
    <source>
        <dbReference type="EMBL" id="KAG8496484.1"/>
    </source>
</evidence>
<feature type="transmembrane region" description="Helical" evidence="1">
    <location>
        <begin position="259"/>
        <end position="276"/>
    </location>
</feature>
<keyword evidence="1" id="KW-1133">Transmembrane helix</keyword>
<keyword evidence="1" id="KW-0812">Transmembrane</keyword>
<comment type="caution">
    <text evidence="2">The sequence shown here is derived from an EMBL/GenBank/DDBJ whole genome shotgun (WGS) entry which is preliminary data.</text>
</comment>
<reference evidence="2 3" key="1">
    <citation type="journal article" date="2021" name="bioRxiv">
        <title>The Gossypium anomalum genome as a resource for cotton improvement and evolutionary analysis of hybrid incompatibility.</title>
        <authorList>
            <person name="Grover C.E."/>
            <person name="Yuan D."/>
            <person name="Arick M.A."/>
            <person name="Miller E.R."/>
            <person name="Hu G."/>
            <person name="Peterson D.G."/>
            <person name="Wendel J.F."/>
            <person name="Udall J.A."/>
        </authorList>
    </citation>
    <scope>NUCLEOTIDE SEQUENCE [LARGE SCALE GENOMIC DNA]</scope>
    <source>
        <strain evidence="2">JFW-Udall</strain>
        <tissue evidence="2">Leaf</tissue>
    </source>
</reference>
<accession>A0A8J5YZ05</accession>
<keyword evidence="3" id="KW-1185">Reference proteome</keyword>
<protein>
    <submittedName>
        <fullName evidence="2">Uncharacterized protein</fullName>
    </submittedName>
</protein>
<name>A0A8J5YZ05_9ROSI</name>
<dbReference type="AlphaFoldDB" id="A0A8J5YZ05"/>
<keyword evidence="1" id="KW-0472">Membrane</keyword>
<proteinExistence type="predicted"/>
<gene>
    <name evidence="2" type="ORF">CXB51_009111</name>
</gene>
<dbReference type="EMBL" id="JAHUZN010000004">
    <property type="protein sequence ID" value="KAG8496484.1"/>
    <property type="molecule type" value="Genomic_DNA"/>
</dbReference>
<sequence length="277" mass="31476">MGNLGLRARSGSGNKLVGLDGGTTSTVYICMSIMPFSNALSNLLPVLAYAIAGYSNRNSIDEYGRKEVMEKNILRELAPLHSCPRLFALPATHFIHFMSSFCNGIPRMPFFLIPRMFISYVSFRVPEYCEKYVKPEDVVGAEEVKSSDGKLSTYYALHARYENCLVLYMMFSSRKIQTRQNWGTCGKIPTYPFLSLLSMDVCTLRSNYPISSYSLCACFNYTTVYYALLVFIYTLVDLTLVMTWLAANGIYISHVSNTLWWNPFCMAFDLVYNFLFG</sequence>
<dbReference type="OrthoDB" id="1002544at2759"/>
<dbReference type="Proteomes" id="UP000701853">
    <property type="component" value="Chromosome 4"/>
</dbReference>
<evidence type="ECO:0000256" key="1">
    <source>
        <dbReference type="SAM" id="Phobius"/>
    </source>
</evidence>
<evidence type="ECO:0000313" key="3">
    <source>
        <dbReference type="Proteomes" id="UP000701853"/>
    </source>
</evidence>